<organism evidence="10 11">
    <name type="scientific">Camellia sinensis</name>
    <name type="common">Tea plant</name>
    <name type="synonym">Thea sinensis</name>
    <dbReference type="NCBI Taxonomy" id="4442"/>
    <lineage>
        <taxon>Eukaryota</taxon>
        <taxon>Viridiplantae</taxon>
        <taxon>Streptophyta</taxon>
        <taxon>Embryophyta</taxon>
        <taxon>Tracheophyta</taxon>
        <taxon>Spermatophyta</taxon>
        <taxon>Magnoliopsida</taxon>
        <taxon>eudicotyledons</taxon>
        <taxon>Gunneridae</taxon>
        <taxon>Pentapetalae</taxon>
        <taxon>asterids</taxon>
        <taxon>Ericales</taxon>
        <taxon>Theaceae</taxon>
        <taxon>Camellia</taxon>
    </lineage>
</organism>
<dbReference type="Pfam" id="PF00069">
    <property type="entry name" value="Pkinase"/>
    <property type="match status" value="1"/>
</dbReference>
<sequence>MVESHMKTSSKQQTTMTSDIASELAVMVLPSGKVVSLKKLHHLEAKEPTFDKSFKNEVQILTNIRHRNIVKLYKFCLHNTCMFLVYEYMERGSLFCALRFDTEDVELGWTQRVKIVKAITHAISYLHHDCNLPIVHRDISSNYILLNFKLEAFVSTLALQDYYI</sequence>
<name>A0A7J7FZE6_CAMSI</name>
<evidence type="ECO:0000256" key="3">
    <source>
        <dbReference type="ARBA" id="ARBA00022679"/>
    </source>
</evidence>
<reference evidence="11" key="1">
    <citation type="journal article" date="2020" name="Nat. Commun.">
        <title>Genome assembly of wild tea tree DASZ reveals pedigree and selection history of tea varieties.</title>
        <authorList>
            <person name="Zhang W."/>
            <person name="Zhang Y."/>
            <person name="Qiu H."/>
            <person name="Guo Y."/>
            <person name="Wan H."/>
            <person name="Zhang X."/>
            <person name="Scossa F."/>
            <person name="Alseekh S."/>
            <person name="Zhang Q."/>
            <person name="Wang P."/>
            <person name="Xu L."/>
            <person name="Schmidt M.H."/>
            <person name="Jia X."/>
            <person name="Li D."/>
            <person name="Zhu A."/>
            <person name="Guo F."/>
            <person name="Chen W."/>
            <person name="Ni D."/>
            <person name="Usadel B."/>
            <person name="Fernie A.R."/>
            <person name="Wen W."/>
        </authorList>
    </citation>
    <scope>NUCLEOTIDE SEQUENCE [LARGE SCALE GENOMIC DNA]</scope>
    <source>
        <strain evidence="11">cv. G240</strain>
    </source>
</reference>
<evidence type="ECO:0000259" key="9">
    <source>
        <dbReference type="PROSITE" id="PS50011"/>
    </source>
</evidence>
<dbReference type="GO" id="GO:0005524">
    <property type="term" value="F:ATP binding"/>
    <property type="evidence" value="ECO:0007669"/>
    <property type="project" value="UniProtKB-KW"/>
</dbReference>
<keyword evidence="11" id="KW-1185">Reference proteome</keyword>
<comment type="catalytic activity">
    <reaction evidence="8">
        <text>L-seryl-[protein] + ATP = O-phospho-L-seryl-[protein] + ADP + H(+)</text>
        <dbReference type="Rhea" id="RHEA:17989"/>
        <dbReference type="Rhea" id="RHEA-COMP:9863"/>
        <dbReference type="Rhea" id="RHEA-COMP:11604"/>
        <dbReference type="ChEBI" id="CHEBI:15378"/>
        <dbReference type="ChEBI" id="CHEBI:29999"/>
        <dbReference type="ChEBI" id="CHEBI:30616"/>
        <dbReference type="ChEBI" id="CHEBI:83421"/>
        <dbReference type="ChEBI" id="CHEBI:456216"/>
        <dbReference type="EC" id="2.7.11.1"/>
    </reaction>
</comment>
<comment type="catalytic activity">
    <reaction evidence="7">
        <text>L-threonyl-[protein] + ATP = O-phospho-L-threonyl-[protein] + ADP + H(+)</text>
        <dbReference type="Rhea" id="RHEA:46608"/>
        <dbReference type="Rhea" id="RHEA-COMP:11060"/>
        <dbReference type="Rhea" id="RHEA-COMP:11605"/>
        <dbReference type="ChEBI" id="CHEBI:15378"/>
        <dbReference type="ChEBI" id="CHEBI:30013"/>
        <dbReference type="ChEBI" id="CHEBI:30616"/>
        <dbReference type="ChEBI" id="CHEBI:61977"/>
        <dbReference type="ChEBI" id="CHEBI:456216"/>
        <dbReference type="EC" id="2.7.11.1"/>
    </reaction>
</comment>
<evidence type="ECO:0000256" key="7">
    <source>
        <dbReference type="ARBA" id="ARBA00047899"/>
    </source>
</evidence>
<accession>A0A7J7FZE6</accession>
<keyword evidence="6" id="KW-0067">ATP-binding</keyword>
<reference evidence="10 11" key="2">
    <citation type="submission" date="2020-07" db="EMBL/GenBank/DDBJ databases">
        <title>Genome assembly of wild tea tree DASZ reveals pedigree and selection history of tea varieties.</title>
        <authorList>
            <person name="Zhang W."/>
        </authorList>
    </citation>
    <scope>NUCLEOTIDE SEQUENCE [LARGE SCALE GENOMIC DNA]</scope>
    <source>
        <strain evidence="11">cv. G240</strain>
        <tissue evidence="10">Leaf</tissue>
    </source>
</reference>
<keyword evidence="2" id="KW-0723">Serine/threonine-protein kinase</keyword>
<comment type="caution">
    <text evidence="10">The sequence shown here is derived from an EMBL/GenBank/DDBJ whole genome shotgun (WGS) entry which is preliminary data.</text>
</comment>
<dbReference type="PANTHER" id="PTHR48005">
    <property type="entry name" value="LEUCINE RICH REPEAT KINASE 2"/>
    <property type="match status" value="1"/>
</dbReference>
<dbReference type="EMBL" id="JACBKZ010000014">
    <property type="protein sequence ID" value="KAF5933547.1"/>
    <property type="molecule type" value="Genomic_DNA"/>
</dbReference>
<feature type="domain" description="Protein kinase" evidence="9">
    <location>
        <begin position="1"/>
        <end position="164"/>
    </location>
</feature>
<proteinExistence type="predicted"/>
<evidence type="ECO:0000256" key="4">
    <source>
        <dbReference type="ARBA" id="ARBA00022741"/>
    </source>
</evidence>
<dbReference type="InterPro" id="IPR051420">
    <property type="entry name" value="Ser_Thr_Kinases_DiverseReg"/>
</dbReference>
<evidence type="ECO:0000256" key="8">
    <source>
        <dbReference type="ARBA" id="ARBA00048679"/>
    </source>
</evidence>
<gene>
    <name evidence="10" type="ORF">HYC85_029718</name>
</gene>
<evidence type="ECO:0000256" key="1">
    <source>
        <dbReference type="ARBA" id="ARBA00012513"/>
    </source>
</evidence>
<keyword evidence="5" id="KW-0418">Kinase</keyword>
<dbReference type="EC" id="2.7.11.1" evidence="1"/>
<protein>
    <recommendedName>
        <fullName evidence="1">non-specific serine/threonine protein kinase</fullName>
        <ecNumber evidence="1">2.7.11.1</ecNumber>
    </recommendedName>
</protein>
<dbReference type="InterPro" id="IPR011009">
    <property type="entry name" value="Kinase-like_dom_sf"/>
</dbReference>
<dbReference type="GO" id="GO:0004674">
    <property type="term" value="F:protein serine/threonine kinase activity"/>
    <property type="evidence" value="ECO:0007669"/>
    <property type="project" value="UniProtKB-KW"/>
</dbReference>
<dbReference type="PROSITE" id="PS50011">
    <property type="entry name" value="PROTEIN_KINASE_DOM"/>
    <property type="match status" value="1"/>
</dbReference>
<dbReference type="InterPro" id="IPR000719">
    <property type="entry name" value="Prot_kinase_dom"/>
</dbReference>
<evidence type="ECO:0000256" key="2">
    <source>
        <dbReference type="ARBA" id="ARBA00022527"/>
    </source>
</evidence>
<dbReference type="Proteomes" id="UP000593564">
    <property type="component" value="Unassembled WGS sequence"/>
</dbReference>
<evidence type="ECO:0000313" key="11">
    <source>
        <dbReference type="Proteomes" id="UP000593564"/>
    </source>
</evidence>
<dbReference type="Gene3D" id="1.10.510.10">
    <property type="entry name" value="Transferase(Phosphotransferase) domain 1"/>
    <property type="match status" value="1"/>
</dbReference>
<keyword evidence="3" id="KW-0808">Transferase</keyword>
<keyword evidence="4" id="KW-0547">Nucleotide-binding</keyword>
<evidence type="ECO:0000256" key="6">
    <source>
        <dbReference type="ARBA" id="ARBA00022840"/>
    </source>
</evidence>
<dbReference type="SUPFAM" id="SSF56112">
    <property type="entry name" value="Protein kinase-like (PK-like)"/>
    <property type="match status" value="1"/>
</dbReference>
<evidence type="ECO:0000256" key="5">
    <source>
        <dbReference type="ARBA" id="ARBA00022777"/>
    </source>
</evidence>
<dbReference type="AlphaFoldDB" id="A0A7J7FZE6"/>
<evidence type="ECO:0000313" key="10">
    <source>
        <dbReference type="EMBL" id="KAF5933547.1"/>
    </source>
</evidence>
<dbReference type="PANTHER" id="PTHR48005:SF16">
    <property type="entry name" value="MDIS1-INTERACTING RECEPTOR LIKE KINASE 2-LIKE ISOFORM X1"/>
    <property type="match status" value="1"/>
</dbReference>